<dbReference type="SUPFAM" id="SSF55785">
    <property type="entry name" value="PYP-like sensor domain (PAS domain)"/>
    <property type="match status" value="2"/>
</dbReference>
<organism evidence="2 3">
    <name type="scientific">Streptomyces carpinensis</name>
    <dbReference type="NCBI Taxonomy" id="66369"/>
    <lineage>
        <taxon>Bacteria</taxon>
        <taxon>Bacillati</taxon>
        <taxon>Actinomycetota</taxon>
        <taxon>Actinomycetes</taxon>
        <taxon>Kitasatosporales</taxon>
        <taxon>Streptomycetaceae</taxon>
        <taxon>Streptomyces</taxon>
    </lineage>
</organism>
<dbReference type="NCBIfam" id="TIGR00229">
    <property type="entry name" value="sensory_box"/>
    <property type="match status" value="1"/>
</dbReference>
<reference evidence="2 3" key="1">
    <citation type="submission" date="2024-06" db="EMBL/GenBank/DDBJ databases">
        <title>The Natural Products Discovery Center: Release of the First 8490 Sequenced Strains for Exploring Actinobacteria Biosynthetic Diversity.</title>
        <authorList>
            <person name="Kalkreuter E."/>
            <person name="Kautsar S.A."/>
            <person name="Yang D."/>
            <person name="Bader C.D."/>
            <person name="Teijaro C.N."/>
            <person name="Fluegel L."/>
            <person name="Davis C.M."/>
            <person name="Simpson J.R."/>
            <person name="Lauterbach L."/>
            <person name="Steele A.D."/>
            <person name="Gui C."/>
            <person name="Meng S."/>
            <person name="Li G."/>
            <person name="Viehrig K."/>
            <person name="Ye F."/>
            <person name="Su P."/>
            <person name="Kiefer A.F."/>
            <person name="Nichols A."/>
            <person name="Cepeda A.J."/>
            <person name="Yan W."/>
            <person name="Fan B."/>
            <person name="Jiang Y."/>
            <person name="Adhikari A."/>
            <person name="Zheng C.-J."/>
            <person name="Schuster L."/>
            <person name="Cowan T.M."/>
            <person name="Smanski M.J."/>
            <person name="Chevrette M.G."/>
            <person name="De Carvalho L.P.S."/>
            <person name="Shen B."/>
        </authorList>
    </citation>
    <scope>NUCLEOTIDE SEQUENCE [LARGE SCALE GENOMIC DNA]</scope>
    <source>
        <strain evidence="2 3">NPDC000634</strain>
    </source>
</reference>
<protein>
    <submittedName>
        <fullName evidence="2">PAS domain-containing protein</fullName>
    </submittedName>
</protein>
<dbReference type="InterPro" id="IPR000014">
    <property type="entry name" value="PAS"/>
</dbReference>
<dbReference type="InterPro" id="IPR013656">
    <property type="entry name" value="PAS_4"/>
</dbReference>
<sequence>MTGWSEGARRLLGYRPEEVVGRSALDLLAEDVQALGEPLFGRQSWSGQVAVRHRDGRRVAGELLAYHRVVPDSADWLLVWRTGPEPRRSPDDIPVEWCFDQSPCILAIFDTDLRYVRTNADEERAVALTEEHLRGMRVTEMVPHPESEKVAHAMRRVLETDERQHLEIYLRVPGESREHAWSIHLAPLKDPAGRLRGVSFAAHDTTDQYESRKRLLLLNEAGTQIGTSLDMTLTAQQLADLAVPRLADFADVDLLTSLDGGGEPPPGPVTGPV</sequence>
<evidence type="ECO:0000313" key="3">
    <source>
        <dbReference type="Proteomes" id="UP001458415"/>
    </source>
</evidence>
<dbReference type="EMBL" id="JBEPCU010001105">
    <property type="protein sequence ID" value="MER6982658.1"/>
    <property type="molecule type" value="Genomic_DNA"/>
</dbReference>
<evidence type="ECO:0000259" key="1">
    <source>
        <dbReference type="PROSITE" id="PS50112"/>
    </source>
</evidence>
<dbReference type="PROSITE" id="PS50112">
    <property type="entry name" value="PAS"/>
    <property type="match status" value="1"/>
</dbReference>
<comment type="caution">
    <text evidence="2">The sequence shown here is derived from an EMBL/GenBank/DDBJ whole genome shotgun (WGS) entry which is preliminary data.</text>
</comment>
<feature type="domain" description="PAS" evidence="1">
    <location>
        <begin position="1"/>
        <end position="31"/>
    </location>
</feature>
<name>A0ABV1WEM5_9ACTN</name>
<proteinExistence type="predicted"/>
<dbReference type="Pfam" id="PF13426">
    <property type="entry name" value="PAS_9"/>
    <property type="match status" value="1"/>
</dbReference>
<dbReference type="Gene3D" id="3.30.450.20">
    <property type="entry name" value="PAS domain"/>
    <property type="match status" value="2"/>
</dbReference>
<keyword evidence="3" id="KW-1185">Reference proteome</keyword>
<dbReference type="InterPro" id="IPR035965">
    <property type="entry name" value="PAS-like_dom_sf"/>
</dbReference>
<dbReference type="Proteomes" id="UP001458415">
    <property type="component" value="Unassembled WGS sequence"/>
</dbReference>
<feature type="non-terminal residue" evidence="2">
    <location>
        <position position="273"/>
    </location>
</feature>
<accession>A0ABV1WEM5</accession>
<gene>
    <name evidence="2" type="ORF">ABT317_38285</name>
</gene>
<dbReference type="CDD" id="cd00130">
    <property type="entry name" value="PAS"/>
    <property type="match status" value="1"/>
</dbReference>
<evidence type="ECO:0000313" key="2">
    <source>
        <dbReference type="EMBL" id="MER6982658.1"/>
    </source>
</evidence>
<dbReference type="Pfam" id="PF08448">
    <property type="entry name" value="PAS_4"/>
    <property type="match status" value="1"/>
</dbReference>